<dbReference type="SUPFAM" id="SSF51905">
    <property type="entry name" value="FAD/NAD(P)-binding domain"/>
    <property type="match status" value="1"/>
</dbReference>
<dbReference type="GO" id="GO:0016853">
    <property type="term" value="F:isomerase activity"/>
    <property type="evidence" value="ECO:0007669"/>
    <property type="project" value="UniProtKB-KW"/>
</dbReference>
<proteinExistence type="inferred from homology"/>
<evidence type="ECO:0000256" key="1">
    <source>
        <dbReference type="ARBA" id="ARBA00006599"/>
    </source>
</evidence>
<reference evidence="3" key="1">
    <citation type="journal article" date="2019" name="Int. J. Syst. Evol. Microbiol.">
        <title>The Global Catalogue of Microorganisms (GCM) 10K type strain sequencing project: providing services to taxonomists for standard genome sequencing and annotation.</title>
        <authorList>
            <consortium name="The Broad Institute Genomics Platform"/>
            <consortium name="The Broad Institute Genome Sequencing Center for Infectious Disease"/>
            <person name="Wu L."/>
            <person name="Ma J."/>
        </authorList>
    </citation>
    <scope>NUCLEOTIDE SEQUENCE [LARGE SCALE GENOMIC DNA]</scope>
    <source>
        <strain evidence="3">KCTC 12847</strain>
    </source>
</reference>
<comment type="similarity">
    <text evidence="1">Belongs to the lycopene cyclase family.</text>
</comment>
<evidence type="ECO:0000313" key="3">
    <source>
        <dbReference type="Proteomes" id="UP001595640"/>
    </source>
</evidence>
<dbReference type="Pfam" id="PF05834">
    <property type="entry name" value="Lycopene_cycl"/>
    <property type="match status" value="1"/>
</dbReference>
<dbReference type="NCBIfam" id="TIGR01789">
    <property type="entry name" value="lycopene_cycl"/>
    <property type="match status" value="1"/>
</dbReference>
<name>A0ABV7M129_9GAMM</name>
<protein>
    <submittedName>
        <fullName evidence="2">Lycopene beta-cyclase CrtY</fullName>
        <ecNumber evidence="2">5.5.1.19</ecNumber>
    </submittedName>
</protein>
<keyword evidence="2" id="KW-0413">Isomerase</keyword>
<keyword evidence="3" id="KW-1185">Reference proteome</keyword>
<organism evidence="2 3">
    <name type="scientific">Modicisalibacter luteus</name>
    <dbReference type="NCBI Taxonomy" id="453962"/>
    <lineage>
        <taxon>Bacteria</taxon>
        <taxon>Pseudomonadati</taxon>
        <taxon>Pseudomonadota</taxon>
        <taxon>Gammaproteobacteria</taxon>
        <taxon>Oceanospirillales</taxon>
        <taxon>Halomonadaceae</taxon>
        <taxon>Modicisalibacter</taxon>
    </lineage>
</organism>
<dbReference type="InterPro" id="IPR010108">
    <property type="entry name" value="Lycopene_cyclase_b/e"/>
</dbReference>
<dbReference type="NCBIfam" id="TIGR01790">
    <property type="entry name" value="carotene-cycl"/>
    <property type="match status" value="1"/>
</dbReference>
<evidence type="ECO:0000313" key="2">
    <source>
        <dbReference type="EMBL" id="MFC3292205.1"/>
    </source>
</evidence>
<dbReference type="InterPro" id="IPR008461">
    <property type="entry name" value="CrtY"/>
</dbReference>
<dbReference type="Proteomes" id="UP001595640">
    <property type="component" value="Unassembled WGS sequence"/>
</dbReference>
<accession>A0ABV7M129</accession>
<sequence>MTTPHYDLILAGGGLANGLIALRLKRERPSLRLLMLERDARPGGNHTWSFHDSDLDDAQHAWLSPLVGCRWPSHRVVFPQRTRQLHGGYASIFSADFARALEIALDDDLWTDTPVDTLHPTQVTLADGRVLNAGAVIDGRGVEASPHVALGYQAFLGQEVSLTRPHGLEQPILMDASVDQGNGYRFVYVLPFTTDTLLIEDTHYVDGPEIDEATLREHIQTYAGAHGWEIHEVLREERGVLPITLAGNIDAFWHDAHGQPRSGLRAGLFHPTTGYSLPHAVRLAEHIASLDDLSAPALFAAVRATAHREWRRQGYFRLLNRMLFLAGRSDQRWRVMQRFYGLPEPLIERFYAGRLTAADKFRIVIGKPPVPLGEAARAVRLTRPEQVVFHQHRNRP</sequence>
<dbReference type="InterPro" id="IPR036188">
    <property type="entry name" value="FAD/NAD-bd_sf"/>
</dbReference>
<gene>
    <name evidence="2" type="primary">crtY</name>
    <name evidence="2" type="ORF">ACFOEI_08985</name>
</gene>
<dbReference type="EC" id="5.5.1.19" evidence="2"/>
<dbReference type="EMBL" id="JBHRUH010000015">
    <property type="protein sequence ID" value="MFC3292205.1"/>
    <property type="molecule type" value="Genomic_DNA"/>
</dbReference>
<comment type="caution">
    <text evidence="2">The sequence shown here is derived from an EMBL/GenBank/DDBJ whole genome shotgun (WGS) entry which is preliminary data.</text>
</comment>
<dbReference type="RefSeq" id="WP_019019396.1">
    <property type="nucleotide sequence ID" value="NZ_BMXD01000002.1"/>
</dbReference>